<accession>A0AAV2MDY8</accession>
<feature type="domain" description="VWFD" evidence="11">
    <location>
        <begin position="2080"/>
        <end position="2261"/>
    </location>
</feature>
<dbReference type="GO" id="GO:0016020">
    <property type="term" value="C:membrane"/>
    <property type="evidence" value="ECO:0007669"/>
    <property type="project" value="UniProtKB-SubCell"/>
</dbReference>
<keyword evidence="7 10" id="KW-0472">Membrane</keyword>
<dbReference type="PROSITE" id="PS01310">
    <property type="entry name" value="FXYD"/>
    <property type="match status" value="1"/>
</dbReference>
<feature type="domain" description="VWFD" evidence="11">
    <location>
        <begin position="887"/>
        <end position="1068"/>
    </location>
</feature>
<dbReference type="InterPro" id="IPR000272">
    <property type="entry name" value="Ion-transport_regulator_FXYD"/>
</dbReference>
<feature type="domain" description="VWFD" evidence="11">
    <location>
        <begin position="1692"/>
        <end position="1871"/>
    </location>
</feature>
<dbReference type="Pfam" id="PF12714">
    <property type="entry name" value="TILa"/>
    <property type="match status" value="5"/>
</dbReference>
<dbReference type="SUPFAM" id="SSF57567">
    <property type="entry name" value="Serine protease inhibitors"/>
    <property type="match status" value="6"/>
</dbReference>
<keyword evidence="8" id="KW-1015">Disulfide bond</keyword>
<dbReference type="GO" id="GO:0031012">
    <property type="term" value="C:extracellular matrix"/>
    <property type="evidence" value="ECO:0007669"/>
    <property type="project" value="TreeGrafter"/>
</dbReference>
<feature type="transmembrane region" description="Helical" evidence="10">
    <location>
        <begin position="2698"/>
        <end position="2717"/>
    </location>
</feature>
<dbReference type="PANTHER" id="PTHR11339">
    <property type="entry name" value="EXTRACELLULAR MATRIX GLYCOPROTEIN RELATED"/>
    <property type="match status" value="1"/>
</dbReference>
<comment type="subcellular location">
    <subcellularLocation>
        <location evidence="1">Membrane</location>
        <topology evidence="1">Single-pass membrane protein</topology>
    </subcellularLocation>
</comment>
<evidence type="ECO:0000256" key="4">
    <source>
        <dbReference type="ARBA" id="ARBA00022692"/>
    </source>
</evidence>
<dbReference type="Pfam" id="PF02038">
    <property type="entry name" value="ATP1G1_PLM_MAT8"/>
    <property type="match status" value="1"/>
</dbReference>
<dbReference type="CDD" id="cd19941">
    <property type="entry name" value="TIL"/>
    <property type="match status" value="6"/>
</dbReference>
<dbReference type="SMART" id="SM00274">
    <property type="entry name" value="FOLN"/>
    <property type="match status" value="5"/>
</dbReference>
<name>A0AAV2MDY8_KNICA</name>
<feature type="domain" description="VWFD" evidence="11">
    <location>
        <begin position="1303"/>
        <end position="1485"/>
    </location>
</feature>
<evidence type="ECO:0000256" key="6">
    <source>
        <dbReference type="ARBA" id="ARBA00023065"/>
    </source>
</evidence>
<dbReference type="InterPro" id="IPR014853">
    <property type="entry name" value="VWF/SSPO/ZAN-like_Cys-rich_dom"/>
</dbReference>
<dbReference type="SMART" id="SM00832">
    <property type="entry name" value="C8"/>
    <property type="match status" value="6"/>
</dbReference>
<feature type="domain" description="VWFD" evidence="11">
    <location>
        <begin position="496"/>
        <end position="676"/>
    </location>
</feature>
<dbReference type="Gene3D" id="2.10.25.10">
    <property type="entry name" value="Laminin"/>
    <property type="match status" value="6"/>
</dbReference>
<keyword evidence="6" id="KW-0406">Ion transport</keyword>
<proteinExistence type="inferred from homology"/>
<dbReference type="Pfam" id="PF08742">
    <property type="entry name" value="C8"/>
    <property type="match status" value="6"/>
</dbReference>
<dbReference type="GO" id="GO:0005615">
    <property type="term" value="C:extracellular space"/>
    <property type="evidence" value="ECO:0007669"/>
    <property type="project" value="TreeGrafter"/>
</dbReference>
<evidence type="ECO:0000256" key="5">
    <source>
        <dbReference type="ARBA" id="ARBA00022737"/>
    </source>
</evidence>
<comment type="similarity">
    <text evidence="2">Belongs to the FXYD family.</text>
</comment>
<keyword evidence="9" id="KW-0325">Glycoprotein</keyword>
<keyword evidence="4 10" id="KW-0812">Transmembrane</keyword>
<dbReference type="GO" id="GO:0006811">
    <property type="term" value="P:monoatomic ion transport"/>
    <property type="evidence" value="ECO:0007669"/>
    <property type="project" value="UniProtKB-KW"/>
</dbReference>
<dbReference type="Gene3D" id="1.20.5.780">
    <property type="entry name" value="Single helix bin"/>
    <property type="match status" value="1"/>
</dbReference>
<dbReference type="InterPro" id="IPR001007">
    <property type="entry name" value="VWF_dom"/>
</dbReference>
<dbReference type="CDD" id="cd20324">
    <property type="entry name" value="FXYD6"/>
    <property type="match status" value="1"/>
</dbReference>
<protein>
    <recommendedName>
        <fullName evidence="11">VWFD domain-containing protein</fullName>
    </recommendedName>
</protein>
<keyword evidence="3" id="KW-0813">Transport</keyword>
<dbReference type="SMART" id="SM00215">
    <property type="entry name" value="VWC_out"/>
    <property type="match status" value="4"/>
</dbReference>
<dbReference type="GO" id="GO:0099106">
    <property type="term" value="F:ion channel regulator activity"/>
    <property type="evidence" value="ECO:0007669"/>
    <property type="project" value="InterPro"/>
</dbReference>
<dbReference type="InterPro" id="IPR003645">
    <property type="entry name" value="Fol_N"/>
</dbReference>
<dbReference type="Pfam" id="PF01826">
    <property type="entry name" value="TIL"/>
    <property type="match status" value="6"/>
</dbReference>
<evidence type="ECO:0000256" key="2">
    <source>
        <dbReference type="ARBA" id="ARBA00005948"/>
    </source>
</evidence>
<keyword evidence="5" id="KW-0677">Repeat</keyword>
<evidence type="ECO:0000256" key="3">
    <source>
        <dbReference type="ARBA" id="ARBA00022448"/>
    </source>
</evidence>
<feature type="domain" description="VWFD" evidence="11">
    <location>
        <begin position="102"/>
        <end position="283"/>
    </location>
</feature>
<reference evidence="12 13" key="1">
    <citation type="submission" date="2024-04" db="EMBL/GenBank/DDBJ databases">
        <authorList>
            <person name="Waldvogel A.-M."/>
            <person name="Schoenle A."/>
        </authorList>
    </citation>
    <scope>NUCLEOTIDE SEQUENCE [LARGE SCALE GENOMIC DNA]</scope>
</reference>
<evidence type="ECO:0000256" key="8">
    <source>
        <dbReference type="ARBA" id="ARBA00023157"/>
    </source>
</evidence>
<dbReference type="InterPro" id="IPR025615">
    <property type="entry name" value="TILa_dom"/>
</dbReference>
<feature type="transmembrane region" description="Helical" evidence="10">
    <location>
        <begin position="2737"/>
        <end position="2755"/>
    </location>
</feature>
<dbReference type="InterPro" id="IPR050780">
    <property type="entry name" value="Mucin_vWF_Thrombospondin_sf"/>
</dbReference>
<dbReference type="InterPro" id="IPR047297">
    <property type="entry name" value="FXYD_motif"/>
</dbReference>
<dbReference type="PROSITE" id="PS51233">
    <property type="entry name" value="VWFD"/>
    <property type="match status" value="6"/>
</dbReference>
<sequence length="2778" mass="304685">MDGEMLKLRGAKWKEVKGTGYSWVMITSEPKKDNGSFVVSSKGNTFGLYSIGVTQENGYGAPGQCIKEGFSFSCEMLSCQTGTVCEMLNGLPKCVPEPTELTTCWAMGDPHHRTFDGQRFDFMGTCTYVMAKNCGARGLPAFEVLAQNENRGNRKVSFVGLVVVTVYNTTITAVRSETGYVRIDQTSWALPITLNNGTLMISQSGRSVLIETDFGLNVRYDWHHSLVVGLPSSYKGYTCGLCGNFNGNSSDDFATPSGSQAGSVVEFGSSWKVPGPMDDAHCRDDCVGGCQEKCEHKLLHIWEGNSFCGIITMAGKNGPFSQCHRLVDPEAYFESCTFDVCIGLGQRLLLCKALEAYADACQSAGVEVYDWRTIARCPAKCPRNSHYELCGSACPATCSDPAAPSKCRRPCIESCTCDEGFLWSGKQCVPEKQCGCSYNGRYVPAGKAFWADEGCRKRCTCDPKNHEVQCKDRGCKKGTKCQVLDGISKCVAVSVNTCQATGDPHFKGFDGKRFNFQGTCVYRLAALCFEDPELEPFEVNVQLENRGKRKAVSFTKMVEVKVYSFRIVISRTHKGIVMVNDEFVNLPISLQDGEVTVHKSGWYAVISTSFGLEVKFDWKSAVFVTLSSDYKGAVCGLCGNYNDIPQDDLIPKNGNKPVEPAVFGASWRVAEIPGCLDTCEGECPDCDITEKDKYETNDYCGIIKDPRGPFRDCHAQVDPADAFEDCVFDVCTFEGTQDILCQAITAYTSACQEVGAKVYSWRTEQFCPIKCSAISHYEVCADTCPATCPSLAPPRGCHLPCMEDCVCDEGHILSGDICVPLSHCGCEHEDRYYHIGEVFFPNGMCEEECQCVFEETTMVVCKQFLCGPNEECAVKNGVRKCHPVGEGVCRASGDPHYITLDGKKLDFQGTCTYVLSQSCGIEGTYLTPFSVNVENEGWKRNGRVSVTKLVAVNVYGKTIIMKHKTFKVQVDGIYNNVPININQGAVLIFKEGTHYVIETDFGLRVSYDLRYSVVVTVPGNYQEKVCGLCGNFNGNPEDDFQLPNKELTTDVNNFGNSWKVNIPNVLCSNGCEGNQCPVCDKLHEAVFSKYAYCGILTAPKGPFASCHSILDPKQFFEDCVFDVCAANGDESVQCDSVAAYAFSCQKAGVAIQIWRSPFFCPMKCPANSHYELCADLSGVACSGLAEIVPFNTGCREGCECDTGFVFNGETCVKADKCGCSDGQRTYKPGQLFYNEDCSKKCVCNPVKGLVCEDHLCPQGTTCSVKKGIVGCYDKDPCKNANCRIKEKCLVEKDEAVCVPAFTEVCRAWGDPHYITFDNLNFDFQGTCQYVISETCGNLDGLVPFSITERNDNRGNQAVSSVADVEVSVYGYSIIVHKNQVGKVTVDGELFNLPVVLGEESLVSISQQGHQIKIETVFGLLVTYDWNHELIIKLPSSYYNLICGLCGNFNDDYRDDMQNPAGELLSNVVDWAKSWRTPNQKDSKCSDTCQRYCPTCNDKQRKVYETEGLCGALFADNVFEICHEKADPKPFLDSCVFDMCMNKGDKKILCQALASYIQQCRDKGVIINDWRKKVCCPMNCQPHSHFEECASPCQPTCPFPEQQQICATVCVETCVCDKGYVLSAGVCVPEATCGCSYQGRYYKPGQRFWEGPGCGRLCECDTTLGMVVCNEASCADNEECSVVDGIRACRPTSSATCTADPHYVMFDGRKFNFQGTCKYQLAALCVKNRALEPFKVTVQNENRGNNLAVSITRTVIIEMYGVTIIISREFTNKILLDGQLEDLPLQYSDDLWVSRRGKKAVVETAAGITITFDWHHRVSVTLPSKYQGVVCGLCGNYNGNPKDDFNKPNGEAADTEVQLGESWKVGDLPGCLSVCQGPRCSHCDGSQKDVYKVEKYCGIIADKTGPFKECHSRINNAPYLEDCAFDACQYDGHHGSVCDAIEAYVSACQSAGIEVRPWRTDEFCPMLCPANSHYTLCATSCPATCAIFSQRNCNRPCAETCECDNGFLLSGGACVPINDCGCSYGGHYYQSGAVFYPDDKCVEKCVCGENGAVLCQKTNCRFGEMCKLVDGVKGCHPVREAWCVASGDLHYQTFDGHRFDFQGSCVYILAKVCDDDEGQLTSFTVTQGNEKRGKGNMAVTKSVGVEVYGFVIYIQRGDSWKVKVNDELVNLPTTLHDSRIQITQEGRNIIIRTDFGLTVQYDTVFHVKVIVPSTYLGRMCGLCGNYNDIPKDDFLLPDGKYTEDVEMFGKAWVVELPGFECGGCGSQCPVCDPAKAAELAKRDSCGIIKARNGPFKACQRGINPETHVSNCVFDVCGMTEDKDALCDSIMAYALACQSAGVQIQQWRTDSFCPALCPENSHYELCADTCGRSCVGLLKAVSCSENCFEGCQCDQGLVFDGEQCVSPSKCGCLHGDRYLKVGESVVDPQCQSSCVCQAPGIVKCEKKLCGSSEVCEVRDGVRDCHPTQGQCSINDAVYLITFDGLTGPMGDLGAFEVASLCDVTDARWFKVVVDVRSYRMGIQIVDTVNVFFKNNSITVNGQQEVLVNGEQTSLPAKLDCDVTVHVSENSVVVEKTSVILVTFSLSREGDRHGSDRSGAVVAWVRLPKMWPRDLKEITRSIISLEDHVMKALGKVLLLAWLGTFTGLDQRHHLVVKGSQSLTPPPILTPEGSNKKLALKVTAHVSSNSSPREPQHYTEKAIGTMELVLLLVSAWAAPAFVLAADDDDSAFNYDYESLRIGGLVFAVVLFILGIALIVSRKCTCSKSRPRGADPESAGPRA</sequence>
<dbReference type="GO" id="GO:0043269">
    <property type="term" value="P:regulation of monoatomic ion transport"/>
    <property type="evidence" value="ECO:0007669"/>
    <property type="project" value="InterPro"/>
</dbReference>
<dbReference type="FunFam" id="2.10.25.10:FF:000055">
    <property type="entry name" value="alpha-tectorin isoform X1"/>
    <property type="match status" value="5"/>
</dbReference>
<keyword evidence="13" id="KW-1185">Reference proteome</keyword>
<evidence type="ECO:0000256" key="7">
    <source>
        <dbReference type="ARBA" id="ARBA00023136"/>
    </source>
</evidence>
<dbReference type="Pfam" id="PF00094">
    <property type="entry name" value="VWD"/>
    <property type="match status" value="6"/>
</dbReference>
<dbReference type="EMBL" id="OZ035829">
    <property type="protein sequence ID" value="CAL1611374.1"/>
    <property type="molecule type" value="Genomic_DNA"/>
</dbReference>
<dbReference type="InterPro" id="IPR002919">
    <property type="entry name" value="TIL_dom"/>
</dbReference>
<evidence type="ECO:0000313" key="13">
    <source>
        <dbReference type="Proteomes" id="UP001497482"/>
    </source>
</evidence>
<dbReference type="PANTHER" id="PTHR11339:SF374">
    <property type="entry name" value="ZONADHESIN"/>
    <property type="match status" value="1"/>
</dbReference>
<keyword evidence="10" id="KW-1133">Transmembrane helix</keyword>
<dbReference type="InterPro" id="IPR001846">
    <property type="entry name" value="VWF_type-D"/>
</dbReference>
<gene>
    <name evidence="12" type="ORF">KC01_LOCUS37801</name>
</gene>
<evidence type="ECO:0000313" key="12">
    <source>
        <dbReference type="EMBL" id="CAL1611374.1"/>
    </source>
</evidence>
<evidence type="ECO:0000256" key="9">
    <source>
        <dbReference type="ARBA" id="ARBA00023180"/>
    </source>
</evidence>
<evidence type="ECO:0000259" key="11">
    <source>
        <dbReference type="PROSITE" id="PS51233"/>
    </source>
</evidence>
<evidence type="ECO:0000256" key="10">
    <source>
        <dbReference type="SAM" id="Phobius"/>
    </source>
</evidence>
<organism evidence="12 13">
    <name type="scientific">Knipowitschia caucasica</name>
    <name type="common">Caucasian dwarf goby</name>
    <name type="synonym">Pomatoschistus caucasicus</name>
    <dbReference type="NCBI Taxonomy" id="637954"/>
    <lineage>
        <taxon>Eukaryota</taxon>
        <taxon>Metazoa</taxon>
        <taxon>Chordata</taxon>
        <taxon>Craniata</taxon>
        <taxon>Vertebrata</taxon>
        <taxon>Euteleostomi</taxon>
        <taxon>Actinopterygii</taxon>
        <taxon>Neopterygii</taxon>
        <taxon>Teleostei</taxon>
        <taxon>Neoteleostei</taxon>
        <taxon>Acanthomorphata</taxon>
        <taxon>Gobiaria</taxon>
        <taxon>Gobiiformes</taxon>
        <taxon>Gobioidei</taxon>
        <taxon>Gobiidae</taxon>
        <taxon>Gobiinae</taxon>
        <taxon>Knipowitschia</taxon>
    </lineage>
</organism>
<dbReference type="SMART" id="SM00216">
    <property type="entry name" value="VWD"/>
    <property type="match status" value="6"/>
</dbReference>
<evidence type="ECO:0000256" key="1">
    <source>
        <dbReference type="ARBA" id="ARBA00004167"/>
    </source>
</evidence>
<dbReference type="InterPro" id="IPR036084">
    <property type="entry name" value="Ser_inhib-like_sf"/>
</dbReference>
<dbReference type="Proteomes" id="UP001497482">
    <property type="component" value="Chromosome 7"/>
</dbReference>